<organism evidence="2 3">
    <name type="scientific">Rosistilla oblonga</name>
    <dbReference type="NCBI Taxonomy" id="2527990"/>
    <lineage>
        <taxon>Bacteria</taxon>
        <taxon>Pseudomonadati</taxon>
        <taxon>Planctomycetota</taxon>
        <taxon>Planctomycetia</taxon>
        <taxon>Pirellulales</taxon>
        <taxon>Pirellulaceae</taxon>
        <taxon>Rosistilla</taxon>
    </lineage>
</organism>
<protein>
    <submittedName>
        <fullName evidence="2">Uncharacterized protein</fullName>
    </submittedName>
</protein>
<feature type="transmembrane region" description="Helical" evidence="1">
    <location>
        <begin position="28"/>
        <end position="52"/>
    </location>
</feature>
<reference evidence="2 3" key="1">
    <citation type="submission" date="2019-02" db="EMBL/GenBank/DDBJ databases">
        <title>Deep-cultivation of Planctomycetes and their phenomic and genomic characterization uncovers novel biology.</title>
        <authorList>
            <person name="Wiegand S."/>
            <person name="Jogler M."/>
            <person name="Boedeker C."/>
            <person name="Pinto D."/>
            <person name="Vollmers J."/>
            <person name="Rivas-Marin E."/>
            <person name="Kohn T."/>
            <person name="Peeters S.H."/>
            <person name="Heuer A."/>
            <person name="Rast P."/>
            <person name="Oberbeckmann S."/>
            <person name="Bunk B."/>
            <person name="Jeske O."/>
            <person name="Meyerdierks A."/>
            <person name="Storesund J.E."/>
            <person name="Kallscheuer N."/>
            <person name="Luecker S."/>
            <person name="Lage O.M."/>
            <person name="Pohl T."/>
            <person name="Merkel B.J."/>
            <person name="Hornburger P."/>
            <person name="Mueller R.-W."/>
            <person name="Bruemmer F."/>
            <person name="Labrenz M."/>
            <person name="Spormann A.M."/>
            <person name="Op den Camp H."/>
            <person name="Overmann J."/>
            <person name="Amann R."/>
            <person name="Jetten M.S.M."/>
            <person name="Mascher T."/>
            <person name="Medema M.H."/>
            <person name="Devos D.P."/>
            <person name="Kaster A.-K."/>
            <person name="Ovreas L."/>
            <person name="Rohde M."/>
            <person name="Galperin M.Y."/>
            <person name="Jogler C."/>
        </authorList>
    </citation>
    <scope>NUCLEOTIDE SEQUENCE [LARGE SCALE GENOMIC DNA]</scope>
    <source>
        <strain evidence="2 3">Mal33</strain>
    </source>
</reference>
<keyword evidence="1" id="KW-1133">Transmembrane helix</keyword>
<gene>
    <name evidence="2" type="ORF">Mal33_21090</name>
</gene>
<keyword evidence="1" id="KW-0812">Transmembrane</keyword>
<proteinExistence type="predicted"/>
<dbReference type="EMBL" id="CP036318">
    <property type="protein sequence ID" value="QDV56130.1"/>
    <property type="molecule type" value="Genomic_DNA"/>
</dbReference>
<keyword evidence="1" id="KW-0472">Membrane</keyword>
<keyword evidence="3" id="KW-1185">Reference proteome</keyword>
<dbReference type="AlphaFoldDB" id="A0A518ISS8"/>
<evidence type="ECO:0000313" key="3">
    <source>
        <dbReference type="Proteomes" id="UP000316770"/>
    </source>
</evidence>
<dbReference type="Proteomes" id="UP000316770">
    <property type="component" value="Chromosome"/>
</dbReference>
<evidence type="ECO:0000256" key="1">
    <source>
        <dbReference type="SAM" id="Phobius"/>
    </source>
</evidence>
<dbReference type="RefSeq" id="WP_145284216.1">
    <property type="nucleotide sequence ID" value="NZ_CP036318.1"/>
</dbReference>
<evidence type="ECO:0000313" key="2">
    <source>
        <dbReference type="EMBL" id="QDV56130.1"/>
    </source>
</evidence>
<accession>A0A518ISS8</accession>
<name>A0A518ISS8_9BACT</name>
<sequence>MNTQNNTDPTNAPQATAEPSGCAAWAPALIAGAALLGMLFFISCAGGTYYLFQQRGEFALRTIDGTLIPLIEQSRLEPDEKQATIAQLREFIKRGRSGELEDWQVAGVMQRLVRAPIISWGDLQYVGSVIAQRDSFSDDEKVEFLGELSRLQRGAELDKVTQFDMADIFEPISSPADHESGYSLNQEFSDEALREFIARAGLVADRAEVPEKTYDVKLVSIIQRQIQAGIKSGMK</sequence>